<evidence type="ECO:0000256" key="2">
    <source>
        <dbReference type="ARBA" id="ARBA00007441"/>
    </source>
</evidence>
<name>A0A2W6ASM7_9BACT</name>
<dbReference type="AlphaFoldDB" id="A0A2W6ASM7"/>
<dbReference type="Proteomes" id="UP000248724">
    <property type="component" value="Unassembled WGS sequence"/>
</dbReference>
<dbReference type="InterPro" id="IPR015421">
    <property type="entry name" value="PyrdxlP-dep_Trfase_major"/>
</dbReference>
<dbReference type="InterPro" id="IPR004838">
    <property type="entry name" value="NHTrfase_class1_PyrdxlP-BS"/>
</dbReference>
<comment type="similarity">
    <text evidence="2 6">Belongs to the class-I pyridoxal-phosphate-dependent aminotransferase family.</text>
</comment>
<reference evidence="8 9" key="1">
    <citation type="journal article" date="2017" name="Nature">
        <title>Atmospheric trace gases support primary production in Antarctic desert surface soil.</title>
        <authorList>
            <person name="Ji M."/>
            <person name="Greening C."/>
            <person name="Vanwonterghem I."/>
            <person name="Carere C.R."/>
            <person name="Bay S.K."/>
            <person name="Steen J.A."/>
            <person name="Montgomery K."/>
            <person name="Lines T."/>
            <person name="Beardall J."/>
            <person name="van Dorst J."/>
            <person name="Snape I."/>
            <person name="Stott M.B."/>
            <person name="Hugenholtz P."/>
            <person name="Ferrari B.C."/>
        </authorList>
    </citation>
    <scope>NUCLEOTIDE SEQUENCE [LARGE SCALE GENOMIC DNA]</scope>
    <source>
        <strain evidence="8">RRmetagenome_bin12</strain>
    </source>
</reference>
<organism evidence="8 9">
    <name type="scientific">Candidatus Aeolococcus gillhamiae</name>
    <dbReference type="NCBI Taxonomy" id="3127015"/>
    <lineage>
        <taxon>Bacteria</taxon>
        <taxon>Bacillati</taxon>
        <taxon>Candidatus Dormiibacterota</taxon>
        <taxon>Candidatus Dormibacteria</taxon>
        <taxon>Candidatus Aeolococcales</taxon>
        <taxon>Candidatus Aeolococcaceae</taxon>
        <taxon>Candidatus Aeolococcus</taxon>
    </lineage>
</organism>
<protein>
    <recommendedName>
        <fullName evidence="6">Aminotransferase</fullName>
        <ecNumber evidence="6">2.6.1.-</ecNumber>
    </recommendedName>
</protein>
<evidence type="ECO:0000259" key="7">
    <source>
        <dbReference type="Pfam" id="PF00155"/>
    </source>
</evidence>
<dbReference type="EMBL" id="QHBU01000133">
    <property type="protein sequence ID" value="PZR80831.1"/>
    <property type="molecule type" value="Genomic_DNA"/>
</dbReference>
<dbReference type="CDD" id="cd00609">
    <property type="entry name" value="AAT_like"/>
    <property type="match status" value="1"/>
</dbReference>
<dbReference type="EC" id="2.6.1.-" evidence="6"/>
<dbReference type="Gene3D" id="3.40.640.10">
    <property type="entry name" value="Type I PLP-dependent aspartate aminotransferase-like (Major domain)"/>
    <property type="match status" value="1"/>
</dbReference>
<sequence>MIGGMRVMVHCQRMNDEARRAGLNPAVAGMARSGIREIMDAAWGRPGAIRLEVGEPDFPTPAHVVEAAHLAALEGNTGYQPSAGIPQLREALAVKVRERNGYTVTPQQTIVTQGGVEALYASLLTLTQPGDEILLPDPAWPNFLLISQMLNLRAMTYPLTADAGYQPELETLEALVSARTSVIVINSPSNPVGAVIGRARMTELLAFTERHGLWMVSDECYDEIDFDGGFVSPASIAPERVVSAYSFSKTYAMTGWRIGYAVAPPEVAPTLAKCQEPIISCVNAPTQYAALAAVTGPQYVVTEMRQAYRERRGVALSVLKGSELRPFAPQGAFYLWVDARSTGLPSRELAMRLLEERNVVVVPGSAFGARGEGFLRVSLASSAESIVEGLRRLLDLTASL</sequence>
<dbReference type="PANTHER" id="PTHR46383:SF1">
    <property type="entry name" value="ASPARTATE AMINOTRANSFERASE"/>
    <property type="match status" value="1"/>
</dbReference>
<keyword evidence="5" id="KW-0663">Pyridoxal phosphate</keyword>
<feature type="domain" description="Aminotransferase class I/classII large" evidence="7">
    <location>
        <begin position="49"/>
        <end position="392"/>
    </location>
</feature>
<dbReference type="PROSITE" id="PS00105">
    <property type="entry name" value="AA_TRANSFER_CLASS_1"/>
    <property type="match status" value="1"/>
</dbReference>
<dbReference type="GO" id="GO:0006520">
    <property type="term" value="P:amino acid metabolic process"/>
    <property type="evidence" value="ECO:0007669"/>
    <property type="project" value="InterPro"/>
</dbReference>
<evidence type="ECO:0000313" key="9">
    <source>
        <dbReference type="Proteomes" id="UP000248724"/>
    </source>
</evidence>
<dbReference type="PANTHER" id="PTHR46383">
    <property type="entry name" value="ASPARTATE AMINOTRANSFERASE"/>
    <property type="match status" value="1"/>
</dbReference>
<keyword evidence="3 6" id="KW-0032">Aminotransferase</keyword>
<comment type="cofactor">
    <cofactor evidence="1 6">
        <name>pyridoxal 5'-phosphate</name>
        <dbReference type="ChEBI" id="CHEBI:597326"/>
    </cofactor>
</comment>
<accession>A0A2W6ASM7</accession>
<dbReference type="InterPro" id="IPR004839">
    <property type="entry name" value="Aminotransferase_I/II_large"/>
</dbReference>
<dbReference type="Gene3D" id="3.90.1150.10">
    <property type="entry name" value="Aspartate Aminotransferase, domain 1"/>
    <property type="match status" value="1"/>
</dbReference>
<evidence type="ECO:0000256" key="1">
    <source>
        <dbReference type="ARBA" id="ARBA00001933"/>
    </source>
</evidence>
<dbReference type="GO" id="GO:0008483">
    <property type="term" value="F:transaminase activity"/>
    <property type="evidence" value="ECO:0007669"/>
    <property type="project" value="UniProtKB-KW"/>
</dbReference>
<evidence type="ECO:0000313" key="8">
    <source>
        <dbReference type="EMBL" id="PZR80831.1"/>
    </source>
</evidence>
<comment type="caution">
    <text evidence="8">The sequence shown here is derived from an EMBL/GenBank/DDBJ whole genome shotgun (WGS) entry which is preliminary data.</text>
</comment>
<dbReference type="InterPro" id="IPR015422">
    <property type="entry name" value="PyrdxlP-dep_Trfase_small"/>
</dbReference>
<dbReference type="InterPro" id="IPR050596">
    <property type="entry name" value="AspAT/PAT-like"/>
</dbReference>
<dbReference type="GO" id="GO:0030170">
    <property type="term" value="F:pyridoxal phosphate binding"/>
    <property type="evidence" value="ECO:0007669"/>
    <property type="project" value="InterPro"/>
</dbReference>
<dbReference type="InterPro" id="IPR015424">
    <property type="entry name" value="PyrdxlP-dep_Trfase"/>
</dbReference>
<proteinExistence type="inferred from homology"/>
<keyword evidence="4 6" id="KW-0808">Transferase</keyword>
<evidence type="ECO:0000256" key="5">
    <source>
        <dbReference type="ARBA" id="ARBA00022898"/>
    </source>
</evidence>
<evidence type="ECO:0000256" key="4">
    <source>
        <dbReference type="ARBA" id="ARBA00022679"/>
    </source>
</evidence>
<dbReference type="Pfam" id="PF00155">
    <property type="entry name" value="Aminotran_1_2"/>
    <property type="match status" value="1"/>
</dbReference>
<evidence type="ECO:0000256" key="6">
    <source>
        <dbReference type="RuleBase" id="RU000481"/>
    </source>
</evidence>
<evidence type="ECO:0000256" key="3">
    <source>
        <dbReference type="ARBA" id="ARBA00022576"/>
    </source>
</evidence>
<dbReference type="SUPFAM" id="SSF53383">
    <property type="entry name" value="PLP-dependent transferases"/>
    <property type="match status" value="1"/>
</dbReference>
<gene>
    <name evidence="8" type="ORF">DLM65_07340</name>
</gene>